<keyword evidence="3 6" id="KW-0812">Transmembrane</keyword>
<keyword evidence="2" id="KW-1003">Cell membrane</keyword>
<evidence type="ECO:0000256" key="5">
    <source>
        <dbReference type="ARBA" id="ARBA00023136"/>
    </source>
</evidence>
<dbReference type="RefSeq" id="WP_066048297.1">
    <property type="nucleotide sequence ID" value="NZ_CP014223.1"/>
</dbReference>
<dbReference type="AlphaFoldDB" id="A0A0X8VCN3"/>
<dbReference type="GO" id="GO:0003677">
    <property type="term" value="F:DNA binding"/>
    <property type="evidence" value="ECO:0007669"/>
    <property type="project" value="UniProtKB-KW"/>
</dbReference>
<dbReference type="EMBL" id="FQUA01000002">
    <property type="protein sequence ID" value="SHE40030.1"/>
    <property type="molecule type" value="Genomic_DNA"/>
</dbReference>
<reference evidence="10" key="2">
    <citation type="submission" date="2016-01" db="EMBL/GenBank/DDBJ databases">
        <authorList>
            <person name="Poehlein A."/>
            <person name="Schlien K."/>
            <person name="Gottschalk G."/>
            <person name="Buckel W."/>
            <person name="Daniel R."/>
        </authorList>
    </citation>
    <scope>NUCLEOTIDE SEQUENCE [LARGE SCALE GENOMIC DNA]</scope>
    <source>
        <strain evidence="10">X2</strain>
    </source>
</reference>
<evidence type="ECO:0000313" key="11">
    <source>
        <dbReference type="Proteomes" id="UP000184204"/>
    </source>
</evidence>
<gene>
    <name evidence="8" type="ORF">CPRO_09170</name>
    <name evidence="9" type="ORF">SAMN02745151_00567</name>
</gene>
<dbReference type="PANTHER" id="PTHR33885:SF3">
    <property type="entry name" value="PHAGE SHOCK PROTEIN C"/>
    <property type="match status" value="1"/>
</dbReference>
<protein>
    <submittedName>
        <fullName evidence="8">DNA-binding transcriptional activator PspC</fullName>
    </submittedName>
    <submittedName>
        <fullName evidence="9">Phage shock protein C (PspC) family protein</fullName>
    </submittedName>
</protein>
<feature type="transmembrane region" description="Helical" evidence="6">
    <location>
        <begin position="34"/>
        <end position="61"/>
    </location>
</feature>
<name>A0A0X8VCN3_ANAPI</name>
<evidence type="ECO:0000256" key="3">
    <source>
        <dbReference type="ARBA" id="ARBA00022692"/>
    </source>
</evidence>
<dbReference type="Proteomes" id="UP000068026">
    <property type="component" value="Chromosome"/>
</dbReference>
<evidence type="ECO:0000313" key="9">
    <source>
        <dbReference type="EMBL" id="SHE40030.1"/>
    </source>
</evidence>
<evidence type="ECO:0000256" key="2">
    <source>
        <dbReference type="ARBA" id="ARBA00022475"/>
    </source>
</evidence>
<dbReference type="InterPro" id="IPR007168">
    <property type="entry name" value="Phageshock_PspC_N"/>
</dbReference>
<dbReference type="Pfam" id="PF04024">
    <property type="entry name" value="PspC"/>
    <property type="match status" value="1"/>
</dbReference>
<accession>A0A0X8VCN3</accession>
<reference evidence="9" key="3">
    <citation type="submission" date="2016-11" db="EMBL/GenBank/DDBJ databases">
        <authorList>
            <person name="Varghese N."/>
            <person name="Submissions S."/>
        </authorList>
    </citation>
    <scope>NUCLEOTIDE SEQUENCE</scope>
    <source>
        <strain evidence="9">DSM 1682</strain>
    </source>
</reference>
<dbReference type="EMBL" id="CP014223">
    <property type="protein sequence ID" value="AMJ40516.1"/>
    <property type="molecule type" value="Genomic_DNA"/>
</dbReference>
<keyword evidence="10" id="KW-1185">Reference proteome</keyword>
<evidence type="ECO:0000313" key="10">
    <source>
        <dbReference type="Proteomes" id="UP000068026"/>
    </source>
</evidence>
<dbReference type="PANTHER" id="PTHR33885">
    <property type="entry name" value="PHAGE SHOCK PROTEIN C"/>
    <property type="match status" value="1"/>
</dbReference>
<feature type="domain" description="Phage shock protein PspC N-terminal" evidence="7">
    <location>
        <begin position="3"/>
        <end position="61"/>
    </location>
</feature>
<evidence type="ECO:0000256" key="6">
    <source>
        <dbReference type="SAM" id="Phobius"/>
    </source>
</evidence>
<evidence type="ECO:0000256" key="4">
    <source>
        <dbReference type="ARBA" id="ARBA00022989"/>
    </source>
</evidence>
<reference evidence="11" key="4">
    <citation type="submission" date="2016-11" db="EMBL/GenBank/DDBJ databases">
        <authorList>
            <person name="Jaros S."/>
            <person name="Januszkiewicz K."/>
            <person name="Wedrychowicz H."/>
        </authorList>
    </citation>
    <scope>NUCLEOTIDE SEQUENCE [LARGE SCALE GENOMIC DNA]</scope>
    <source>
        <strain evidence="11">DSM 1682</strain>
    </source>
</reference>
<sequence>MTKRLYRSSTNVKISGVCGGIGEYFDVDPTLIRLLWILVSLFTGVFLGVLAYVICVCVVPVDTGYIDGEYKEKQ</sequence>
<reference evidence="8 10" key="1">
    <citation type="journal article" date="2016" name="Genome Announc.">
        <title>Complete Genome Sequence of the Amino Acid-Fermenting Clostridium propionicum X2 (DSM 1682).</title>
        <authorList>
            <person name="Poehlein A."/>
            <person name="Schlien K."/>
            <person name="Chowdhury N.P."/>
            <person name="Gottschalk G."/>
            <person name="Buckel W."/>
            <person name="Daniel R."/>
        </authorList>
    </citation>
    <scope>NUCLEOTIDE SEQUENCE [LARGE SCALE GENOMIC DNA]</scope>
    <source>
        <strain evidence="8 10">X2</strain>
    </source>
</reference>
<evidence type="ECO:0000313" key="8">
    <source>
        <dbReference type="EMBL" id="AMJ40516.1"/>
    </source>
</evidence>
<evidence type="ECO:0000259" key="7">
    <source>
        <dbReference type="Pfam" id="PF04024"/>
    </source>
</evidence>
<dbReference type="KEGG" id="cpro:CPRO_09170"/>
<keyword evidence="4 6" id="KW-1133">Transmembrane helix</keyword>
<keyword evidence="5 6" id="KW-0472">Membrane</keyword>
<dbReference type="GO" id="GO:0005886">
    <property type="term" value="C:plasma membrane"/>
    <property type="evidence" value="ECO:0007669"/>
    <property type="project" value="UniProtKB-SubCell"/>
</dbReference>
<comment type="subcellular location">
    <subcellularLocation>
        <location evidence="1">Cell membrane</location>
        <topology evidence="1">Single-pass membrane protein</topology>
    </subcellularLocation>
</comment>
<organism evidence="9 11">
    <name type="scientific">Anaerotignum propionicum DSM 1682</name>
    <dbReference type="NCBI Taxonomy" id="991789"/>
    <lineage>
        <taxon>Bacteria</taxon>
        <taxon>Bacillati</taxon>
        <taxon>Bacillota</taxon>
        <taxon>Clostridia</taxon>
        <taxon>Lachnospirales</taxon>
        <taxon>Anaerotignaceae</taxon>
        <taxon>Anaerotignum</taxon>
    </lineage>
</organism>
<keyword evidence="8" id="KW-0238">DNA-binding</keyword>
<dbReference type="InterPro" id="IPR052027">
    <property type="entry name" value="PspC"/>
</dbReference>
<dbReference type="OrthoDB" id="9815286at2"/>
<proteinExistence type="predicted"/>
<dbReference type="Proteomes" id="UP000184204">
    <property type="component" value="Unassembled WGS sequence"/>
</dbReference>
<evidence type="ECO:0000256" key="1">
    <source>
        <dbReference type="ARBA" id="ARBA00004162"/>
    </source>
</evidence>